<feature type="transmembrane region" description="Helical" evidence="1">
    <location>
        <begin position="184"/>
        <end position="205"/>
    </location>
</feature>
<dbReference type="AlphaFoldDB" id="A0A258HMQ8"/>
<name>A0A258HMQ8_9CAUL</name>
<feature type="domain" description="Phosphatidic acid phosphatase type 2/haloperoxidase" evidence="2">
    <location>
        <begin position="113"/>
        <end position="226"/>
    </location>
</feature>
<organism evidence="3 4">
    <name type="scientific">Brevundimonas subvibrioides</name>
    <dbReference type="NCBI Taxonomy" id="74313"/>
    <lineage>
        <taxon>Bacteria</taxon>
        <taxon>Pseudomonadati</taxon>
        <taxon>Pseudomonadota</taxon>
        <taxon>Alphaproteobacteria</taxon>
        <taxon>Caulobacterales</taxon>
        <taxon>Caulobacteraceae</taxon>
        <taxon>Brevundimonas</taxon>
    </lineage>
</organism>
<gene>
    <name evidence="3" type="ORF">B7Y86_03400</name>
</gene>
<dbReference type="PANTHER" id="PTHR14969">
    <property type="entry name" value="SPHINGOSINE-1-PHOSPHATE PHOSPHOHYDROLASE"/>
    <property type="match status" value="1"/>
</dbReference>
<dbReference type="SMART" id="SM00014">
    <property type="entry name" value="acidPPc"/>
    <property type="match status" value="1"/>
</dbReference>
<feature type="transmembrane region" description="Helical" evidence="1">
    <location>
        <begin position="84"/>
        <end position="104"/>
    </location>
</feature>
<comment type="caution">
    <text evidence="3">The sequence shown here is derived from an EMBL/GenBank/DDBJ whole genome shotgun (WGS) entry which is preliminary data.</text>
</comment>
<reference evidence="3 4" key="1">
    <citation type="submission" date="2017-03" db="EMBL/GenBank/DDBJ databases">
        <title>Lifting the veil on microbial sulfur biogeochemistry in mining wastewaters.</title>
        <authorList>
            <person name="Kantor R.S."/>
            <person name="Colenbrander Nelson T."/>
            <person name="Marshall S."/>
            <person name="Bennett D."/>
            <person name="Apte S."/>
            <person name="Camacho D."/>
            <person name="Thomas B.C."/>
            <person name="Warren L.A."/>
            <person name="Banfield J.F."/>
        </authorList>
    </citation>
    <scope>NUCLEOTIDE SEQUENCE [LARGE SCALE GENOMIC DNA]</scope>
    <source>
        <strain evidence="3">32-68-21</strain>
    </source>
</reference>
<dbReference type="Gene3D" id="1.20.144.10">
    <property type="entry name" value="Phosphatidic acid phosphatase type 2/haloperoxidase"/>
    <property type="match status" value="2"/>
</dbReference>
<evidence type="ECO:0000259" key="2">
    <source>
        <dbReference type="SMART" id="SM00014"/>
    </source>
</evidence>
<protein>
    <recommendedName>
        <fullName evidence="2">Phosphatidic acid phosphatase type 2/haloperoxidase domain-containing protein</fullName>
    </recommendedName>
</protein>
<dbReference type="PANTHER" id="PTHR14969:SF13">
    <property type="entry name" value="AT30094P"/>
    <property type="match status" value="1"/>
</dbReference>
<proteinExistence type="predicted"/>
<evidence type="ECO:0000256" key="1">
    <source>
        <dbReference type="SAM" id="Phobius"/>
    </source>
</evidence>
<keyword evidence="1" id="KW-1133">Transmembrane helix</keyword>
<feature type="transmembrane region" description="Helical" evidence="1">
    <location>
        <begin position="21"/>
        <end position="40"/>
    </location>
</feature>
<feature type="transmembrane region" description="Helical" evidence="1">
    <location>
        <begin position="211"/>
        <end position="229"/>
    </location>
</feature>
<dbReference type="Proteomes" id="UP000216147">
    <property type="component" value="Unassembled WGS sequence"/>
</dbReference>
<feature type="transmembrane region" description="Helical" evidence="1">
    <location>
        <begin position="155"/>
        <end position="177"/>
    </location>
</feature>
<dbReference type="InterPro" id="IPR000326">
    <property type="entry name" value="PAP2/HPO"/>
</dbReference>
<keyword evidence="1" id="KW-0472">Membrane</keyword>
<sequence length="242" mass="26279">MLGRLPVFGLTSTLGRVRDRLSGAVIATFLVGSLAIWGFLTLAGEMREGETRAIDERLMLIMREVGDRNDPLGPRWLEEAMRDVTALGGFTVLTLVTIVVVVTLMRARRWREALGMATVALGAELTSDVVKLVYARPRPDLVPHGSYVYSNSFPSGHSTLSVAIYFTLAALLAAGAVRRSSRKMMYAVAGLVVLLIGVSRVYLGVHWPTDVAAGWALGSIWALIGWRWLGAPTTGEASPTRR</sequence>
<dbReference type="EMBL" id="NCEQ01000003">
    <property type="protein sequence ID" value="OYX58069.1"/>
    <property type="molecule type" value="Genomic_DNA"/>
</dbReference>
<dbReference type="InterPro" id="IPR036938">
    <property type="entry name" value="PAP2/HPO_sf"/>
</dbReference>
<evidence type="ECO:0000313" key="3">
    <source>
        <dbReference type="EMBL" id="OYX58069.1"/>
    </source>
</evidence>
<feature type="transmembrane region" description="Helical" evidence="1">
    <location>
        <begin position="116"/>
        <end position="135"/>
    </location>
</feature>
<evidence type="ECO:0000313" key="4">
    <source>
        <dbReference type="Proteomes" id="UP000216147"/>
    </source>
</evidence>
<dbReference type="Pfam" id="PF01569">
    <property type="entry name" value="PAP2"/>
    <property type="match status" value="1"/>
</dbReference>
<dbReference type="SUPFAM" id="SSF48317">
    <property type="entry name" value="Acid phosphatase/Vanadium-dependent haloperoxidase"/>
    <property type="match status" value="1"/>
</dbReference>
<keyword evidence="1" id="KW-0812">Transmembrane</keyword>
<accession>A0A258HMQ8</accession>
<dbReference type="CDD" id="cd03392">
    <property type="entry name" value="PAP2_like_2"/>
    <property type="match status" value="1"/>
</dbReference>